<evidence type="ECO:0000313" key="4">
    <source>
        <dbReference type="EMBL" id="NBI31294.1"/>
    </source>
</evidence>
<dbReference type="PANTHER" id="PTHR45398:SF1">
    <property type="entry name" value="ENZYME, PUTATIVE (JCVI)-RELATED"/>
    <property type="match status" value="1"/>
</dbReference>
<dbReference type="Pfam" id="PF00668">
    <property type="entry name" value="Condensation"/>
    <property type="match status" value="1"/>
</dbReference>
<organism evidence="4 5">
    <name type="scientific">Chengkuizengella marina</name>
    <dbReference type="NCBI Taxonomy" id="2507566"/>
    <lineage>
        <taxon>Bacteria</taxon>
        <taxon>Bacillati</taxon>
        <taxon>Bacillota</taxon>
        <taxon>Bacilli</taxon>
        <taxon>Bacillales</taxon>
        <taxon>Paenibacillaceae</taxon>
        <taxon>Chengkuizengella</taxon>
    </lineage>
</organism>
<dbReference type="EMBL" id="SIJB01000093">
    <property type="protein sequence ID" value="NBI31294.1"/>
    <property type="molecule type" value="Genomic_DNA"/>
</dbReference>
<dbReference type="FunFam" id="3.30.559.30:FF:000001">
    <property type="entry name" value="Non-ribosomal peptide synthetase"/>
    <property type="match status" value="1"/>
</dbReference>
<proteinExistence type="predicted"/>
<dbReference type="GO" id="GO:0008610">
    <property type="term" value="P:lipid biosynthetic process"/>
    <property type="evidence" value="ECO:0007669"/>
    <property type="project" value="UniProtKB-ARBA"/>
</dbReference>
<dbReference type="GO" id="GO:0003824">
    <property type="term" value="F:catalytic activity"/>
    <property type="evidence" value="ECO:0007669"/>
    <property type="project" value="InterPro"/>
</dbReference>
<dbReference type="SUPFAM" id="SSF52777">
    <property type="entry name" value="CoA-dependent acyltransferases"/>
    <property type="match status" value="2"/>
</dbReference>
<dbReference type="PANTHER" id="PTHR45398">
    <property type="match status" value="1"/>
</dbReference>
<keyword evidence="1" id="KW-0596">Phosphopantetheine</keyword>
<dbReference type="AlphaFoldDB" id="A0A6N9Q9N6"/>
<dbReference type="InterPro" id="IPR023213">
    <property type="entry name" value="CAT-like_dom_sf"/>
</dbReference>
<dbReference type="CDD" id="cd19531">
    <property type="entry name" value="LCL_NRPS-like"/>
    <property type="match status" value="1"/>
</dbReference>
<feature type="domain" description="Condensation" evidence="3">
    <location>
        <begin position="2"/>
        <end position="383"/>
    </location>
</feature>
<comment type="caution">
    <text evidence="4">The sequence shown here is derived from an EMBL/GenBank/DDBJ whole genome shotgun (WGS) entry which is preliminary data.</text>
</comment>
<evidence type="ECO:0000256" key="1">
    <source>
        <dbReference type="ARBA" id="ARBA00022450"/>
    </source>
</evidence>
<keyword evidence="5" id="KW-1185">Reference proteome</keyword>
<gene>
    <name evidence="4" type="ORF">ERL59_20420</name>
</gene>
<evidence type="ECO:0000313" key="5">
    <source>
        <dbReference type="Proteomes" id="UP000448943"/>
    </source>
</evidence>
<name>A0A6N9Q9N6_9BACL</name>
<evidence type="ECO:0000259" key="3">
    <source>
        <dbReference type="Pfam" id="PF00668"/>
    </source>
</evidence>
<evidence type="ECO:0000256" key="2">
    <source>
        <dbReference type="ARBA" id="ARBA00022553"/>
    </source>
</evidence>
<dbReference type="Proteomes" id="UP000448943">
    <property type="component" value="Unassembled WGS sequence"/>
</dbReference>
<sequence length="384" mass="43717">YRLQGALNVVALEQSFREIVRRHESLRTIFQKDENEEAVQVILPEPDFILDVVNMEESGETSEQQQPVQIEAEAKRPFDLAAGPLFRATLYRLGEQEHGLLLNMHHIVSDGWSQGVLIQEWKTLYTAFVNQMPSPLAELSIQYADYAHWQREWLQGEALQEQLTYWKTQLGGELPILELPYDHPRAAVQRYEGDTERFTLSPALTKKLTQLSQQTGSTLFMTLLAAFQTFMMRYSGQEDVIVGTPIANRTQAETEKLIGFFVNTLALRTNLEGNPSFNELLERVREVTLGAYGHQDIPFEKLVEELQPERDQSRSPLFQVMFVLQNAPEEKLELPGVQVHVEGVNTREAKFDLTLSMAESEQGLIGAMNYNTGLFDAATIARMV</sequence>
<dbReference type="InterPro" id="IPR001242">
    <property type="entry name" value="Condensation_dom"/>
</dbReference>
<feature type="non-terminal residue" evidence="4">
    <location>
        <position position="1"/>
    </location>
</feature>
<feature type="non-terminal residue" evidence="4">
    <location>
        <position position="384"/>
    </location>
</feature>
<keyword evidence="2" id="KW-0597">Phosphoprotein</keyword>
<accession>A0A6N9Q9N6</accession>
<dbReference type="Gene3D" id="3.30.559.30">
    <property type="entry name" value="Nonribosomal peptide synthetase, condensation domain"/>
    <property type="match status" value="1"/>
</dbReference>
<dbReference type="Gene3D" id="3.30.559.10">
    <property type="entry name" value="Chloramphenicol acetyltransferase-like domain"/>
    <property type="match status" value="1"/>
</dbReference>
<protein>
    <submittedName>
        <fullName evidence="4">Non-ribosomal peptide synthetase</fullName>
    </submittedName>
</protein>
<reference evidence="4 5" key="1">
    <citation type="submission" date="2019-01" db="EMBL/GenBank/DDBJ databases">
        <title>Chengkuizengella sp. nov., isolated from deep-sea sediment of East Pacific Ocean.</title>
        <authorList>
            <person name="Yang J."/>
            <person name="Lai Q."/>
            <person name="Shao Z."/>
        </authorList>
    </citation>
    <scope>NUCLEOTIDE SEQUENCE [LARGE SCALE GENOMIC DNA]</scope>
    <source>
        <strain evidence="4 5">YPA3-1-1</strain>
    </source>
</reference>
<dbReference type="RefSeq" id="WP_235929988.1">
    <property type="nucleotide sequence ID" value="NZ_SIJB01000093.1"/>
</dbReference>